<evidence type="ECO:0000313" key="6">
    <source>
        <dbReference type="Proteomes" id="UP001153148"/>
    </source>
</evidence>
<gene>
    <name evidence="5" type="ORF">TPAB3V08_LOCUS3813</name>
</gene>
<proteinExistence type="predicted"/>
<evidence type="ECO:0000313" key="5">
    <source>
        <dbReference type="EMBL" id="CAG2056829.1"/>
    </source>
</evidence>
<reference evidence="5" key="1">
    <citation type="submission" date="2021-03" db="EMBL/GenBank/DDBJ databases">
        <authorList>
            <person name="Tran Van P."/>
        </authorList>
    </citation>
    <scope>NUCLEOTIDE SEQUENCE</scope>
</reference>
<dbReference type="EMBL" id="CAJPIN010004434">
    <property type="protein sequence ID" value="CAG2056829.1"/>
    <property type="molecule type" value="Genomic_DNA"/>
</dbReference>
<dbReference type="InterPro" id="IPR004344">
    <property type="entry name" value="TTL/TTLL_fam"/>
</dbReference>
<evidence type="ECO:0000256" key="4">
    <source>
        <dbReference type="SAM" id="MobiDB-lite"/>
    </source>
</evidence>
<keyword evidence="2" id="KW-0547">Nucleotide-binding</keyword>
<feature type="region of interest" description="Disordered" evidence="4">
    <location>
        <begin position="568"/>
        <end position="589"/>
    </location>
</feature>
<dbReference type="Gene3D" id="3.30.470.20">
    <property type="entry name" value="ATP-grasp fold, B domain"/>
    <property type="match status" value="1"/>
</dbReference>
<feature type="region of interest" description="Disordered" evidence="4">
    <location>
        <begin position="482"/>
        <end position="544"/>
    </location>
</feature>
<evidence type="ECO:0000256" key="2">
    <source>
        <dbReference type="ARBA" id="ARBA00022741"/>
    </source>
</evidence>
<feature type="compositionally biased region" description="Low complexity" evidence="4">
    <location>
        <begin position="568"/>
        <end position="581"/>
    </location>
</feature>
<dbReference type="PROSITE" id="PS51221">
    <property type="entry name" value="TTL"/>
    <property type="match status" value="1"/>
</dbReference>
<feature type="compositionally biased region" description="Low complexity" evidence="4">
    <location>
        <begin position="27"/>
        <end position="38"/>
    </location>
</feature>
<feature type="region of interest" description="Disordered" evidence="4">
    <location>
        <begin position="1"/>
        <end position="112"/>
    </location>
</feature>
<keyword evidence="3" id="KW-0067">ATP-binding</keyword>
<dbReference type="SUPFAM" id="SSF56059">
    <property type="entry name" value="Glutathione synthetase ATP-binding domain-like"/>
    <property type="match status" value="1"/>
</dbReference>
<dbReference type="PANTHER" id="PTHR12241">
    <property type="entry name" value="TUBULIN POLYGLUTAMYLASE"/>
    <property type="match status" value="1"/>
</dbReference>
<feature type="compositionally biased region" description="Basic residues" evidence="4">
    <location>
        <begin position="103"/>
        <end position="112"/>
    </location>
</feature>
<dbReference type="Proteomes" id="UP001153148">
    <property type="component" value="Unassembled WGS sequence"/>
</dbReference>
<protein>
    <submittedName>
        <fullName evidence="5">Uncharacterized protein</fullName>
    </submittedName>
</protein>
<keyword evidence="1" id="KW-0436">Ligase</keyword>
<name>A0ABN7NPP4_TIMPD</name>
<organism evidence="5 6">
    <name type="scientific">Timema podura</name>
    <name type="common">Walking stick</name>
    <dbReference type="NCBI Taxonomy" id="61482"/>
    <lineage>
        <taxon>Eukaryota</taxon>
        <taxon>Metazoa</taxon>
        <taxon>Ecdysozoa</taxon>
        <taxon>Arthropoda</taxon>
        <taxon>Hexapoda</taxon>
        <taxon>Insecta</taxon>
        <taxon>Pterygota</taxon>
        <taxon>Neoptera</taxon>
        <taxon>Polyneoptera</taxon>
        <taxon>Phasmatodea</taxon>
        <taxon>Timematodea</taxon>
        <taxon>Timematoidea</taxon>
        <taxon>Timematidae</taxon>
        <taxon>Timema</taxon>
    </lineage>
</organism>
<evidence type="ECO:0000256" key="1">
    <source>
        <dbReference type="ARBA" id="ARBA00022598"/>
    </source>
</evidence>
<evidence type="ECO:0000256" key="3">
    <source>
        <dbReference type="ARBA" id="ARBA00022840"/>
    </source>
</evidence>
<accession>A0ABN7NPP4</accession>
<dbReference type="PANTHER" id="PTHR12241:SF161">
    <property type="entry name" value="TUBULIN POLYGLUTAMYLASE TTLL6"/>
    <property type="match status" value="1"/>
</dbReference>
<sequence>MSEHSVRKSAIVEQLSASSEIDDSDSETYSSSREQSASLTSAPTLKEPVGSTLVTGAHGRSPLDGGFAGEGGESETHTPHHKKLKEVQKDVKMSSLTDGRNSSFRRKKKKRKKRLTICTANCRYDVVRRVATRYGMKEVSEEDSWNLYWTDMSVSVEKAKDMKRFQKINHFPGMSEICRKDLLARNLNRMLKIFPKDYNFFPKTCFGDLLAYARNRKNRTYICKPDTGCQGRGIFLTKNVKDIKLHERMICQLYLSKPFLVDGFKFDLRVYVLITSCDPLRIYVYNDGLARFATSRYQEPTATNTSNVFMHLTNYAVNKHSRTYVIDDQAGSKRKISTLNSWLQSKDYNVVNLWTDIDEVIIKTIVAAHPMLRHSYHACFTAHDFTYACFELLGFDILLDNSLKPYILEVNHSPSYHTDACIDRDVKEGLLTDTFQILNLIQTDKKKIIEEDRRRVRERLLQGIFHKDRRMTLGLDCQEDDKPGLECQEDDKPGLECQEDDKPGLDCQEDDKPGLDCQEDDKPGLDCQEDDKPGLECQEDDTPGLECQEDYTPIVCVNNPSSAVSAASTATATNTTATSTTPYDTKPPVDPWQAQAMWEESHMGNFRCIYPGPVKEKFERFFHQNASSLFQDTAASRAREECTRLLREEMEGEKGLSLSCVCSKSKAREEAARRAGGGRLKEAADRLRPESPMGREHPRLRVIPPIKRAQVVMKKPEESPESYYVLNSFKPDNIVEEDERERMSAMLEREQLVQSYSITNLPDPLEGTNLTHSEALRVLFQVLEMVKRSEKPKRDRAAMCGLYGKLSLMNECHPYVTPHKNRQPSFITHLMTTNLNNLNPPTLPTPSSKVQGMLVAAKTHHVPPSDRCSNRSSYPDVQCLTVQCNNVTITSRPVMPALISAAVDYKDREFRSTKAHVARAYTNNVKLQELEKREQRQMHYDR</sequence>
<comment type="caution">
    <text evidence="5">The sequence shown here is derived from an EMBL/GenBank/DDBJ whole genome shotgun (WGS) entry which is preliminary data.</text>
</comment>
<dbReference type="Pfam" id="PF03133">
    <property type="entry name" value="TTL"/>
    <property type="match status" value="1"/>
</dbReference>
<feature type="compositionally biased region" description="Basic and acidic residues" evidence="4">
    <location>
        <begin position="482"/>
        <end position="534"/>
    </location>
</feature>
<keyword evidence="6" id="KW-1185">Reference proteome</keyword>